<name>A0AAF0EA61_9BASI</name>
<dbReference type="Pfam" id="PF01569">
    <property type="entry name" value="PAP2"/>
    <property type="match status" value="1"/>
</dbReference>
<dbReference type="InterPro" id="IPR039667">
    <property type="entry name" value="Dolichyldiphosphatase_PAP2"/>
</dbReference>
<feature type="transmembrane region" description="Helical" evidence="6">
    <location>
        <begin position="18"/>
        <end position="38"/>
    </location>
</feature>
<feature type="domain" description="Phosphatidic acid phosphatase type 2/haloperoxidase" evidence="7">
    <location>
        <begin position="62"/>
        <end position="169"/>
    </location>
</feature>
<comment type="pathway">
    <text evidence="6">Protein modification; protein glycosylation.</text>
</comment>
<evidence type="ECO:0000256" key="5">
    <source>
        <dbReference type="ARBA" id="ARBA00023136"/>
    </source>
</evidence>
<dbReference type="Gene3D" id="1.20.144.10">
    <property type="entry name" value="Phosphatidic acid phosphatase type 2/haloperoxidase"/>
    <property type="match status" value="1"/>
</dbReference>
<dbReference type="SUPFAM" id="SSF53927">
    <property type="entry name" value="Cytidine deaminase-like"/>
    <property type="match status" value="1"/>
</dbReference>
<dbReference type="GO" id="GO:0005789">
    <property type="term" value="C:endoplasmic reticulum membrane"/>
    <property type="evidence" value="ECO:0007669"/>
    <property type="project" value="UniProtKB-SubCell"/>
</dbReference>
<dbReference type="AlphaFoldDB" id="A0AAF0EA61"/>
<accession>A0AAF0EA61</accession>
<evidence type="ECO:0000259" key="7">
    <source>
        <dbReference type="Pfam" id="PF01569"/>
    </source>
</evidence>
<keyword evidence="6" id="KW-0256">Endoplasmic reticulum</keyword>
<dbReference type="Gene3D" id="3.40.140.10">
    <property type="entry name" value="Cytidine Deaminase, domain 2"/>
    <property type="match status" value="1"/>
</dbReference>
<dbReference type="GO" id="GO:0008610">
    <property type="term" value="P:lipid biosynthetic process"/>
    <property type="evidence" value="ECO:0007669"/>
    <property type="project" value="TreeGrafter"/>
</dbReference>
<dbReference type="InterPro" id="IPR000326">
    <property type="entry name" value="PAP2/HPO"/>
</dbReference>
<dbReference type="EC" id="3.6.1.43" evidence="6"/>
<evidence type="ECO:0000256" key="2">
    <source>
        <dbReference type="ARBA" id="ARBA00022692"/>
    </source>
</evidence>
<keyword evidence="3 6" id="KW-0378">Hydrolase</keyword>
<keyword evidence="5 6" id="KW-0472">Membrane</keyword>
<gene>
    <name evidence="8" type="ORF">MCAP1_003191</name>
</gene>
<reference evidence="8" key="1">
    <citation type="submission" date="2023-03" db="EMBL/GenBank/DDBJ databases">
        <title>Mating type loci evolution in Malassezia.</title>
        <authorList>
            <person name="Coelho M.A."/>
        </authorList>
    </citation>
    <scope>NUCLEOTIDE SEQUENCE</scope>
    <source>
        <strain evidence="8">CBS 10434</strain>
    </source>
</reference>
<dbReference type="PANTHER" id="PTHR11247:SF1">
    <property type="entry name" value="DOLICHYLDIPHOSPHATASE 1"/>
    <property type="match status" value="1"/>
</dbReference>
<evidence type="ECO:0000313" key="8">
    <source>
        <dbReference type="EMBL" id="WFD20936.1"/>
    </source>
</evidence>
<keyword evidence="2 6" id="KW-0812">Transmembrane</keyword>
<evidence type="ECO:0000256" key="6">
    <source>
        <dbReference type="RuleBase" id="RU367078"/>
    </source>
</evidence>
<evidence type="ECO:0000256" key="4">
    <source>
        <dbReference type="ARBA" id="ARBA00022989"/>
    </source>
</evidence>
<dbReference type="PANTHER" id="PTHR11247">
    <property type="entry name" value="PALMITOYL-PROTEIN THIOESTERASE/DOLICHYLDIPHOSPHATASE 1"/>
    <property type="match status" value="1"/>
</dbReference>
<feature type="transmembrane region" description="Helical" evidence="6">
    <location>
        <begin position="88"/>
        <end position="104"/>
    </location>
</feature>
<keyword evidence="4 6" id="KW-1133">Transmembrane helix</keyword>
<protein>
    <recommendedName>
        <fullName evidence="6">Dolichyldiphosphatase</fullName>
        <ecNumber evidence="6">3.6.1.43</ecNumber>
    </recommendedName>
</protein>
<dbReference type="InterPro" id="IPR016193">
    <property type="entry name" value="Cytidine_deaminase-like"/>
</dbReference>
<feature type="transmembrane region" description="Helical" evidence="6">
    <location>
        <begin position="150"/>
        <end position="168"/>
    </location>
</feature>
<dbReference type="InterPro" id="IPR036938">
    <property type="entry name" value="PAP2/HPO_sf"/>
</dbReference>
<dbReference type="Pfam" id="PF18785">
    <property type="entry name" value="Inv-AAD"/>
    <property type="match status" value="1"/>
</dbReference>
<comment type="subcellular location">
    <subcellularLocation>
        <location evidence="6">Endoplasmic reticulum membrane</location>
        <topology evidence="6">Multi-pass membrane protein</topology>
    </subcellularLocation>
    <subcellularLocation>
        <location evidence="1">Membrane</location>
        <topology evidence="1">Multi-pass membrane protein</topology>
    </subcellularLocation>
</comment>
<comment type="similarity">
    <text evidence="6">Belongs to the dolichyldiphosphatase family.</text>
</comment>
<dbReference type="GO" id="GO:0006487">
    <property type="term" value="P:protein N-linked glycosylation"/>
    <property type="evidence" value="ECO:0007669"/>
    <property type="project" value="UniProtKB-UniRule"/>
</dbReference>
<dbReference type="CDD" id="cd03382">
    <property type="entry name" value="PAP2_dolichyldiphosphatase"/>
    <property type="match status" value="1"/>
</dbReference>
<proteinExistence type="inferred from homology"/>
<feature type="transmembrane region" description="Helical" evidence="6">
    <location>
        <begin position="116"/>
        <end position="138"/>
    </location>
</feature>
<dbReference type="SUPFAM" id="SSF48317">
    <property type="entry name" value="Acid phosphatase/Vanadium-dependent haloperoxidase"/>
    <property type="match status" value="1"/>
</dbReference>
<dbReference type="GO" id="GO:0047874">
    <property type="term" value="F:dolichyldiphosphatase activity"/>
    <property type="evidence" value="ECO:0007669"/>
    <property type="project" value="UniProtKB-UniRule"/>
</dbReference>
<dbReference type="GO" id="GO:0006139">
    <property type="term" value="P:nucleobase-containing compound metabolic process"/>
    <property type="evidence" value="ECO:0007669"/>
    <property type="project" value="UniProtKB-ARBA"/>
</dbReference>
<dbReference type="EMBL" id="CP119914">
    <property type="protein sequence ID" value="WFD20936.1"/>
    <property type="molecule type" value="Genomic_DNA"/>
</dbReference>
<dbReference type="Proteomes" id="UP001220961">
    <property type="component" value="Chromosome 7"/>
</dbReference>
<keyword evidence="9" id="KW-1185">Reference proteome</keyword>
<evidence type="ECO:0000313" key="9">
    <source>
        <dbReference type="Proteomes" id="UP001220961"/>
    </source>
</evidence>
<evidence type="ECO:0000256" key="1">
    <source>
        <dbReference type="ARBA" id="ARBA00004141"/>
    </source>
</evidence>
<comment type="catalytic activity">
    <reaction evidence="6">
        <text>a di-trans,poly-cis-dolichyl diphosphate + H2O = a di-trans,poly-cis-dolichyl phosphate + phosphate + H(+)</text>
        <dbReference type="Rhea" id="RHEA:14385"/>
        <dbReference type="Rhea" id="RHEA-COMP:19498"/>
        <dbReference type="Rhea" id="RHEA-COMP:19506"/>
        <dbReference type="ChEBI" id="CHEBI:15377"/>
        <dbReference type="ChEBI" id="CHEBI:15378"/>
        <dbReference type="ChEBI" id="CHEBI:43474"/>
        <dbReference type="ChEBI" id="CHEBI:57497"/>
        <dbReference type="ChEBI" id="CHEBI:57683"/>
        <dbReference type="EC" id="3.6.1.43"/>
    </reaction>
</comment>
<evidence type="ECO:0000256" key="3">
    <source>
        <dbReference type="ARBA" id="ARBA00022801"/>
    </source>
</evidence>
<organism evidence="8 9">
    <name type="scientific">Malassezia caprae</name>
    <dbReference type="NCBI Taxonomy" id="1381934"/>
    <lineage>
        <taxon>Eukaryota</taxon>
        <taxon>Fungi</taxon>
        <taxon>Dikarya</taxon>
        <taxon>Basidiomycota</taxon>
        <taxon>Ustilaginomycotina</taxon>
        <taxon>Malasseziomycetes</taxon>
        <taxon>Malasseziales</taxon>
        <taxon>Malasseziaceae</taxon>
        <taxon>Malassezia</taxon>
    </lineage>
</organism>
<sequence length="475" mass="53065">MYDLALISDVQGDPYGSFWALITLFPVLTLAVYLTVIVQRRDTVYLNALIGQIICEHINGKLKRRIQQPRPTDILGTGYGMPSSHSQFCGFFCAFWSLYILFHWPTPTKRLTRSVWWAQLNQAYLLLLTILFSGLTCYSRHYLLYHTPEQIFVGATLGFLFGILYYLVTELIVKRDPWIQSCWKTLLRSNVCRALRICDSSMGCPEGFAESAYSAWYEDLYPTTSGPTGLDGSHPAHISMMLRALQEADQCDAVSTAFSVGCVLAINGVQLENVDAEWSGDMEPLALTTGFSRELPGNTHAEECAMEKLVRYCAATPEVISAHSLSDARKRSPLYVALYTTMEPCSERLSGNVPCAQRILEFNERPPVSTAAWLSKYIMDKQATPARASLDRTLRPLKISLVVHGVREPEDFVQCKGTRWLRAADVHVTQAMPTGSPAAMGMSCPTLTSMALQVSREASHAWLEDACLRMARKGQ</sequence>
<comment type="function">
    <text evidence="6">Required for efficient N-glycosylation. Necessary for maintaining optimal levels of dolichol-linked oligosaccharides. Hydrolyzes dolichyl pyrophosphate at a very high rate and dolichyl monophosphate at a much lower rate. Does not act on phosphatidate.</text>
</comment>